<dbReference type="SUPFAM" id="SSF55890">
    <property type="entry name" value="Sporulation response regulatory protein Spo0B"/>
    <property type="match status" value="1"/>
</dbReference>
<evidence type="ECO:0000259" key="15">
    <source>
        <dbReference type="PROSITE" id="PS50109"/>
    </source>
</evidence>
<dbReference type="InterPro" id="IPR013767">
    <property type="entry name" value="PAS_fold"/>
</dbReference>
<dbReference type="InterPro" id="IPR000014">
    <property type="entry name" value="PAS"/>
</dbReference>
<dbReference type="InterPro" id="IPR036890">
    <property type="entry name" value="HATPase_C_sf"/>
</dbReference>
<feature type="domain" description="Histidine kinase" evidence="15">
    <location>
        <begin position="420"/>
        <end position="535"/>
    </location>
</feature>
<dbReference type="PROSITE" id="PS50112">
    <property type="entry name" value="PAS"/>
    <property type="match status" value="1"/>
</dbReference>
<dbReference type="EMBL" id="RDSR01000002">
    <property type="protein sequence ID" value="RNE67084.1"/>
    <property type="molecule type" value="Genomic_DNA"/>
</dbReference>
<dbReference type="Proteomes" id="UP000279859">
    <property type="component" value="Unassembled WGS sequence"/>
</dbReference>
<dbReference type="GO" id="GO:0005886">
    <property type="term" value="C:plasma membrane"/>
    <property type="evidence" value="ECO:0007669"/>
    <property type="project" value="UniProtKB-SubCell"/>
</dbReference>
<evidence type="ECO:0000256" key="10">
    <source>
        <dbReference type="ARBA" id="ARBA00022840"/>
    </source>
</evidence>
<dbReference type="CDD" id="cd00075">
    <property type="entry name" value="HATPase"/>
    <property type="match status" value="1"/>
</dbReference>
<keyword evidence="5" id="KW-0597">Phosphoprotein</keyword>
<dbReference type="InterPro" id="IPR035965">
    <property type="entry name" value="PAS-like_dom_sf"/>
</dbReference>
<keyword evidence="13 14" id="KW-0472">Membrane</keyword>
<evidence type="ECO:0000256" key="6">
    <source>
        <dbReference type="ARBA" id="ARBA00022679"/>
    </source>
</evidence>
<keyword evidence="18" id="KW-1185">Reference proteome</keyword>
<dbReference type="SUPFAM" id="SSF55874">
    <property type="entry name" value="ATPase domain of HSP90 chaperone/DNA topoisomerase II/histidine kinase"/>
    <property type="match status" value="1"/>
</dbReference>
<keyword evidence="11 14" id="KW-1133">Transmembrane helix</keyword>
<dbReference type="Gene3D" id="1.10.287.130">
    <property type="match status" value="1"/>
</dbReference>
<dbReference type="GO" id="GO:0000155">
    <property type="term" value="F:phosphorelay sensor kinase activity"/>
    <property type="evidence" value="ECO:0007669"/>
    <property type="project" value="InterPro"/>
</dbReference>
<evidence type="ECO:0000313" key="17">
    <source>
        <dbReference type="EMBL" id="RNE67084.1"/>
    </source>
</evidence>
<dbReference type="AlphaFoldDB" id="A0A3M8LQT3"/>
<dbReference type="EC" id="2.7.13.3" evidence="3"/>
<dbReference type="InterPro" id="IPR005467">
    <property type="entry name" value="His_kinase_dom"/>
</dbReference>
<dbReference type="GO" id="GO:0005524">
    <property type="term" value="F:ATP binding"/>
    <property type="evidence" value="ECO:0007669"/>
    <property type="project" value="UniProtKB-KW"/>
</dbReference>
<dbReference type="PRINTS" id="PR00344">
    <property type="entry name" value="BCTRLSENSOR"/>
</dbReference>
<evidence type="ECO:0000256" key="7">
    <source>
        <dbReference type="ARBA" id="ARBA00022692"/>
    </source>
</evidence>
<dbReference type="InterPro" id="IPR004358">
    <property type="entry name" value="Sig_transdc_His_kin-like_C"/>
</dbReference>
<dbReference type="PROSITE" id="PS50109">
    <property type="entry name" value="HIS_KIN"/>
    <property type="match status" value="1"/>
</dbReference>
<evidence type="ECO:0000256" key="5">
    <source>
        <dbReference type="ARBA" id="ARBA00022553"/>
    </source>
</evidence>
<feature type="transmembrane region" description="Helical" evidence="14">
    <location>
        <begin position="167"/>
        <end position="190"/>
    </location>
</feature>
<feature type="domain" description="PAS" evidence="16">
    <location>
        <begin position="205"/>
        <end position="242"/>
    </location>
</feature>
<dbReference type="SMART" id="SM00091">
    <property type="entry name" value="PAS"/>
    <property type="match status" value="1"/>
</dbReference>
<evidence type="ECO:0000256" key="9">
    <source>
        <dbReference type="ARBA" id="ARBA00022777"/>
    </source>
</evidence>
<evidence type="ECO:0000256" key="2">
    <source>
        <dbReference type="ARBA" id="ARBA00004651"/>
    </source>
</evidence>
<comment type="caution">
    <text evidence="17">The sequence shown here is derived from an EMBL/GenBank/DDBJ whole genome shotgun (WGS) entry which is preliminary data.</text>
</comment>
<dbReference type="InterPro" id="IPR029151">
    <property type="entry name" value="Sensor-like_sf"/>
</dbReference>
<keyword evidence="4" id="KW-1003">Cell membrane</keyword>
<name>A0A3M8LQT3_9MICO</name>
<dbReference type="InterPro" id="IPR033463">
    <property type="entry name" value="sCache_3"/>
</dbReference>
<dbReference type="InterPro" id="IPR039506">
    <property type="entry name" value="SPOB_a"/>
</dbReference>
<evidence type="ECO:0000313" key="18">
    <source>
        <dbReference type="Proteomes" id="UP000279859"/>
    </source>
</evidence>
<proteinExistence type="predicted"/>
<dbReference type="InterPro" id="IPR050428">
    <property type="entry name" value="TCS_sensor_his_kinase"/>
</dbReference>
<dbReference type="GO" id="GO:0006355">
    <property type="term" value="P:regulation of DNA-templated transcription"/>
    <property type="evidence" value="ECO:0007669"/>
    <property type="project" value="InterPro"/>
</dbReference>
<comment type="subcellular location">
    <subcellularLocation>
        <location evidence="2">Cell membrane</location>
        <topology evidence="2">Multi-pass membrane protein</topology>
    </subcellularLocation>
</comment>
<reference evidence="17 18" key="1">
    <citation type="submission" date="2018-11" db="EMBL/GenBank/DDBJ databases">
        <title>Cryobacterium sp. nov., isolated from rhizosphere soil of lettuce.</title>
        <authorList>
            <person name="Wang Y."/>
        </authorList>
    </citation>
    <scope>NUCLEOTIDE SEQUENCE [LARGE SCALE GENOMIC DNA]</scope>
    <source>
        <strain evidence="17 18">NEAU-85</strain>
    </source>
</reference>
<dbReference type="SUPFAM" id="SSF55785">
    <property type="entry name" value="PYP-like sensor domain (PAS domain)"/>
    <property type="match status" value="1"/>
</dbReference>
<dbReference type="Gene3D" id="3.30.450.20">
    <property type="entry name" value="PAS domain"/>
    <property type="match status" value="2"/>
</dbReference>
<dbReference type="Pfam" id="PF17203">
    <property type="entry name" value="sCache_3_2"/>
    <property type="match status" value="1"/>
</dbReference>
<dbReference type="SUPFAM" id="SSF103190">
    <property type="entry name" value="Sensory domain-like"/>
    <property type="match status" value="1"/>
</dbReference>
<evidence type="ECO:0000256" key="3">
    <source>
        <dbReference type="ARBA" id="ARBA00012438"/>
    </source>
</evidence>
<dbReference type="Pfam" id="PF02518">
    <property type="entry name" value="HATPase_c"/>
    <property type="match status" value="1"/>
</dbReference>
<evidence type="ECO:0000256" key="13">
    <source>
        <dbReference type="ARBA" id="ARBA00023136"/>
    </source>
</evidence>
<evidence type="ECO:0000259" key="16">
    <source>
        <dbReference type="PROSITE" id="PS50112"/>
    </source>
</evidence>
<evidence type="ECO:0000256" key="8">
    <source>
        <dbReference type="ARBA" id="ARBA00022741"/>
    </source>
</evidence>
<evidence type="ECO:0000256" key="12">
    <source>
        <dbReference type="ARBA" id="ARBA00023012"/>
    </source>
</evidence>
<comment type="catalytic activity">
    <reaction evidence="1">
        <text>ATP + protein L-histidine = ADP + protein N-phospho-L-histidine.</text>
        <dbReference type="EC" id="2.7.13.3"/>
    </reaction>
</comment>
<evidence type="ECO:0000256" key="14">
    <source>
        <dbReference type="SAM" id="Phobius"/>
    </source>
</evidence>
<dbReference type="InterPro" id="IPR016120">
    <property type="entry name" value="Sig_transdc_His_kin_SpoOB"/>
</dbReference>
<dbReference type="CDD" id="cd00130">
    <property type="entry name" value="PAS"/>
    <property type="match status" value="1"/>
</dbReference>
<evidence type="ECO:0000256" key="11">
    <source>
        <dbReference type="ARBA" id="ARBA00022989"/>
    </source>
</evidence>
<dbReference type="OrthoDB" id="9792686at2"/>
<dbReference type="Pfam" id="PF00989">
    <property type="entry name" value="PAS"/>
    <property type="match status" value="1"/>
</dbReference>
<keyword evidence="6" id="KW-0808">Transferase</keyword>
<organism evidence="17 18">
    <name type="scientific">Cryobacterium tepidiphilum</name>
    <dbReference type="NCBI Taxonomy" id="2486026"/>
    <lineage>
        <taxon>Bacteria</taxon>
        <taxon>Bacillati</taxon>
        <taxon>Actinomycetota</taxon>
        <taxon>Actinomycetes</taxon>
        <taxon>Micrococcales</taxon>
        <taxon>Microbacteriaceae</taxon>
        <taxon>Cryobacterium</taxon>
    </lineage>
</organism>
<dbReference type="SMART" id="SM00387">
    <property type="entry name" value="HATPase_c"/>
    <property type="match status" value="1"/>
</dbReference>
<keyword evidence="8" id="KW-0547">Nucleotide-binding</keyword>
<protein>
    <recommendedName>
        <fullName evidence="3">histidine kinase</fullName>
        <ecNumber evidence="3">2.7.13.3</ecNumber>
    </recommendedName>
</protein>
<dbReference type="Pfam" id="PF14689">
    <property type="entry name" value="SPOB_a"/>
    <property type="match status" value="1"/>
</dbReference>
<sequence length="537" mass="56126">MSLRVQLLLLQLAIVLVTVLGTGIVASALQEQQLRDAYRDRMIGVAQSAASLPAIVDAFDDADPSATIQPIAELLRKASDVTYVVVTNAEGIRYSHPDPDRIGEHVSTDPSLPLSGKTYVGTQTGTLGASWRVKVPIFNHGGAVMGLVSVGILESDLRSDYLGNSTLLFLTIAIAAVLGVIGAAGVTSLIRRRIYGLEPEQIAGLLEEREAILHGVREGVVAVDDRGHVTLINDAAARLLGMDDSAGLIGRPAAEVLDADLVQVLADVEAEQRLVLSGERVLVVRRDSAEIDGSTIGAILILRDNTELHTLLRDLDGAQGLADGLRSQAHGFANKLHVISGLLELGHVDEAVAFIAHEGSGGTLADVTGSTGIRDLEVGALLLVKQAHAKELGIIVSIDPESQLPALGTDPVSERLRDDLLTVLGNLLDNSVEACAYGGHVSVSVAEATAPAGGSEVTVTVEDDGVGIPAELRDRVFTAGFSSKATLPGQLSTGRGIGLTLVKRIAQRHGGSVEIDSDRNAGNGARIVVRVPAGRQL</sequence>
<gene>
    <name evidence="17" type="ORF">EEJ31_02175</name>
</gene>
<keyword evidence="12" id="KW-0902">Two-component regulatory system</keyword>
<evidence type="ECO:0000256" key="1">
    <source>
        <dbReference type="ARBA" id="ARBA00000085"/>
    </source>
</evidence>
<keyword evidence="10" id="KW-0067">ATP-binding</keyword>
<accession>A0A3M8LQT3</accession>
<keyword evidence="9 17" id="KW-0418">Kinase</keyword>
<keyword evidence="7 14" id="KW-0812">Transmembrane</keyword>
<evidence type="ECO:0000256" key="4">
    <source>
        <dbReference type="ARBA" id="ARBA00022475"/>
    </source>
</evidence>
<dbReference type="InterPro" id="IPR003594">
    <property type="entry name" value="HATPase_dom"/>
</dbReference>
<dbReference type="Gene3D" id="3.30.565.10">
    <property type="entry name" value="Histidine kinase-like ATPase, C-terminal domain"/>
    <property type="match status" value="1"/>
</dbReference>
<dbReference type="PANTHER" id="PTHR45436">
    <property type="entry name" value="SENSOR HISTIDINE KINASE YKOH"/>
    <property type="match status" value="1"/>
</dbReference>
<dbReference type="PANTHER" id="PTHR45436:SF5">
    <property type="entry name" value="SENSOR HISTIDINE KINASE TRCS"/>
    <property type="match status" value="1"/>
</dbReference>